<feature type="transmembrane region" description="Helical" evidence="1">
    <location>
        <begin position="6"/>
        <end position="28"/>
    </location>
</feature>
<evidence type="ECO:0000313" key="3">
    <source>
        <dbReference type="Proteomes" id="UP000248066"/>
    </source>
</evidence>
<proteinExistence type="predicted"/>
<protein>
    <recommendedName>
        <fullName evidence="4">DUF2788 domain-containing protein</fullName>
    </recommendedName>
</protein>
<reference evidence="2 3" key="1">
    <citation type="submission" date="2017-10" db="EMBL/GenBank/DDBJ databases">
        <title>Bacillus sp. nov., a halophilic bacterium isolated from a Yangshapao Lake.</title>
        <authorList>
            <person name="Wang H."/>
        </authorList>
    </citation>
    <scope>NUCLEOTIDE SEQUENCE [LARGE SCALE GENOMIC DNA]</scope>
    <source>
        <strain evidence="2 3">YSP-3</strain>
    </source>
</reference>
<dbReference type="Proteomes" id="UP000248066">
    <property type="component" value="Unassembled WGS sequence"/>
</dbReference>
<comment type="caution">
    <text evidence="2">The sequence shown here is derived from an EMBL/GenBank/DDBJ whole genome shotgun (WGS) entry which is preliminary data.</text>
</comment>
<dbReference type="AlphaFoldDB" id="A0A2W0H517"/>
<keyword evidence="1" id="KW-1133">Transmembrane helix</keyword>
<dbReference type="EMBL" id="PDOF01000002">
    <property type="protein sequence ID" value="PYZ96924.1"/>
    <property type="molecule type" value="Genomic_DNA"/>
</dbReference>
<organism evidence="2 3">
    <name type="scientific">Alteribacter lacisalsi</name>
    <dbReference type="NCBI Taxonomy" id="2045244"/>
    <lineage>
        <taxon>Bacteria</taxon>
        <taxon>Bacillati</taxon>
        <taxon>Bacillota</taxon>
        <taxon>Bacilli</taxon>
        <taxon>Bacillales</taxon>
        <taxon>Bacillaceae</taxon>
        <taxon>Alteribacter</taxon>
    </lineage>
</organism>
<keyword evidence="1" id="KW-0472">Membrane</keyword>
<evidence type="ECO:0000256" key="1">
    <source>
        <dbReference type="SAM" id="Phobius"/>
    </source>
</evidence>
<keyword evidence="1" id="KW-0812">Transmembrane</keyword>
<evidence type="ECO:0000313" key="2">
    <source>
        <dbReference type="EMBL" id="PYZ96924.1"/>
    </source>
</evidence>
<keyword evidence="3" id="KW-1185">Reference proteome</keyword>
<dbReference type="RefSeq" id="WP_110520864.1">
    <property type="nucleotide sequence ID" value="NZ_PDOF01000002.1"/>
</dbReference>
<evidence type="ECO:0008006" key="4">
    <source>
        <dbReference type="Google" id="ProtNLM"/>
    </source>
</evidence>
<name>A0A2W0H517_9BACI</name>
<feature type="transmembrane region" description="Helical" evidence="1">
    <location>
        <begin position="40"/>
        <end position="58"/>
    </location>
</feature>
<accession>A0A2W0H517</accession>
<gene>
    <name evidence="2" type="ORF">CR205_14720</name>
</gene>
<sequence length="74" mass="8013">MEVAALASLYSIAIIVIMVVSIIKVFGIAKSRGDITRKKFVFLVTALAAVGGIVVFLLPDGYALLFDKYLSDFE</sequence>